<evidence type="ECO:0000313" key="4">
    <source>
        <dbReference type="Proteomes" id="UP000232323"/>
    </source>
</evidence>
<name>A0A250XTE2_9CHLO</name>
<reference evidence="3 4" key="1">
    <citation type="submission" date="2017-08" db="EMBL/GenBank/DDBJ databases">
        <title>Acidophilic green algal genome provides insights into adaptation to an acidic environment.</title>
        <authorList>
            <person name="Hirooka S."/>
            <person name="Hirose Y."/>
            <person name="Kanesaki Y."/>
            <person name="Higuchi S."/>
            <person name="Fujiwara T."/>
            <person name="Onuma R."/>
            <person name="Era A."/>
            <person name="Ohbayashi R."/>
            <person name="Uzuka A."/>
            <person name="Nozaki H."/>
            <person name="Yoshikawa H."/>
            <person name="Miyagishima S.Y."/>
        </authorList>
    </citation>
    <scope>NUCLEOTIDE SEQUENCE [LARGE SCALE GENOMIC DNA]</scope>
    <source>
        <strain evidence="3 4">NIES-2499</strain>
    </source>
</reference>
<dbReference type="InterPro" id="IPR001202">
    <property type="entry name" value="WW_dom"/>
</dbReference>
<evidence type="ECO:0000313" key="3">
    <source>
        <dbReference type="EMBL" id="GAX86361.1"/>
    </source>
</evidence>
<gene>
    <name evidence="3" type="ORF">CEUSTIGMA_g13773.t1</name>
</gene>
<organism evidence="3 4">
    <name type="scientific">Chlamydomonas eustigma</name>
    <dbReference type="NCBI Taxonomy" id="1157962"/>
    <lineage>
        <taxon>Eukaryota</taxon>
        <taxon>Viridiplantae</taxon>
        <taxon>Chlorophyta</taxon>
        <taxon>core chlorophytes</taxon>
        <taxon>Chlorophyceae</taxon>
        <taxon>CS clade</taxon>
        <taxon>Chlamydomonadales</taxon>
        <taxon>Chlamydomonadaceae</taxon>
        <taxon>Chlamydomonas</taxon>
    </lineage>
</organism>
<sequence>MFFDKGFLQRRAAACDLTLFVKVYFFSFVSAAEKTINKESFSLSGVTWRMIWDERGKAFYFFNTATGVTQWTDPRKQENAALHSSGRDTMIAFLIFLLPFILLAICGGAYLLYIKVKYPDVLASPKKAKAKSKYEHSLIKEAAAKKSPMKAAGASHKNVQKA</sequence>
<dbReference type="Pfam" id="PF00397">
    <property type="entry name" value="WW"/>
    <property type="match status" value="1"/>
</dbReference>
<dbReference type="InterPro" id="IPR036020">
    <property type="entry name" value="WW_dom_sf"/>
</dbReference>
<dbReference type="EMBL" id="BEGY01000282">
    <property type="protein sequence ID" value="GAX86361.1"/>
    <property type="molecule type" value="Genomic_DNA"/>
</dbReference>
<feature type="domain" description="WW" evidence="2">
    <location>
        <begin position="48"/>
        <end position="76"/>
    </location>
</feature>
<dbReference type="CDD" id="cd00201">
    <property type="entry name" value="WW"/>
    <property type="match status" value="1"/>
</dbReference>
<protein>
    <recommendedName>
        <fullName evidence="2">WW domain-containing protein</fullName>
    </recommendedName>
</protein>
<comment type="caution">
    <text evidence="3">The sequence shown here is derived from an EMBL/GenBank/DDBJ whole genome shotgun (WGS) entry which is preliminary data.</text>
</comment>
<keyword evidence="1" id="KW-0812">Transmembrane</keyword>
<dbReference type="Gene3D" id="2.20.70.10">
    <property type="match status" value="1"/>
</dbReference>
<dbReference type="AlphaFoldDB" id="A0A250XTE2"/>
<dbReference type="SUPFAM" id="SSF51045">
    <property type="entry name" value="WW domain"/>
    <property type="match status" value="1"/>
</dbReference>
<dbReference type="PROSITE" id="PS50020">
    <property type="entry name" value="WW_DOMAIN_2"/>
    <property type="match status" value="1"/>
</dbReference>
<dbReference type="PROSITE" id="PS01159">
    <property type="entry name" value="WW_DOMAIN_1"/>
    <property type="match status" value="1"/>
</dbReference>
<dbReference type="Proteomes" id="UP000232323">
    <property type="component" value="Unassembled WGS sequence"/>
</dbReference>
<accession>A0A250XTE2</accession>
<keyword evidence="1" id="KW-1133">Transmembrane helix</keyword>
<dbReference type="OrthoDB" id="2444812at2759"/>
<keyword evidence="4" id="KW-1185">Reference proteome</keyword>
<evidence type="ECO:0000259" key="2">
    <source>
        <dbReference type="PROSITE" id="PS50020"/>
    </source>
</evidence>
<keyword evidence="1" id="KW-0472">Membrane</keyword>
<evidence type="ECO:0000256" key="1">
    <source>
        <dbReference type="SAM" id="Phobius"/>
    </source>
</evidence>
<feature type="transmembrane region" description="Helical" evidence="1">
    <location>
        <begin position="91"/>
        <end position="113"/>
    </location>
</feature>
<proteinExistence type="predicted"/>